<name>A0A815W1Z8_9BILA</name>
<gene>
    <name evidence="2" type="ORF">BJG266_LOCUS45366</name>
    <name evidence="1" type="ORF">QVE165_LOCUS41926</name>
</gene>
<comment type="caution">
    <text evidence="2">The sequence shown here is derived from an EMBL/GenBank/DDBJ whole genome shotgun (WGS) entry which is preliminary data.</text>
</comment>
<evidence type="ECO:0000313" key="3">
    <source>
        <dbReference type="Proteomes" id="UP000663832"/>
    </source>
</evidence>
<organism evidence="2 4">
    <name type="scientific">Adineta steineri</name>
    <dbReference type="NCBI Taxonomy" id="433720"/>
    <lineage>
        <taxon>Eukaryota</taxon>
        <taxon>Metazoa</taxon>
        <taxon>Spiralia</taxon>
        <taxon>Gnathifera</taxon>
        <taxon>Rotifera</taxon>
        <taxon>Eurotatoria</taxon>
        <taxon>Bdelloidea</taxon>
        <taxon>Adinetida</taxon>
        <taxon>Adinetidae</taxon>
        <taxon>Adineta</taxon>
    </lineage>
</organism>
<dbReference type="EMBL" id="CAJNOM010000507">
    <property type="protein sequence ID" value="CAF1476140.1"/>
    <property type="molecule type" value="Genomic_DNA"/>
</dbReference>
<protein>
    <submittedName>
        <fullName evidence="2">Uncharacterized protein</fullName>
    </submittedName>
</protein>
<keyword evidence="3" id="KW-1185">Reference proteome</keyword>
<evidence type="ECO:0000313" key="1">
    <source>
        <dbReference type="EMBL" id="CAF1476140.1"/>
    </source>
</evidence>
<dbReference type="Proteomes" id="UP000663877">
    <property type="component" value="Unassembled WGS sequence"/>
</dbReference>
<dbReference type="OrthoDB" id="10002543at2759"/>
<dbReference type="AlphaFoldDB" id="A0A815W1Z8"/>
<reference evidence="2" key="1">
    <citation type="submission" date="2021-02" db="EMBL/GenBank/DDBJ databases">
        <authorList>
            <person name="Nowell W R."/>
        </authorList>
    </citation>
    <scope>NUCLEOTIDE SEQUENCE</scope>
</reference>
<sequence length="254" mass="28995">MSISFNPPCRWLVDNTNAENNIRHIFFQHWEKMKDQCIAAINQINAWRDQTIQEIHLHVDEQTRILATDFEQLQLNLHEKCEENLDTTRAYCSAQNIELFNELQNACRLLEFHMIQLETVTSTMSAYRVVTIKEQMERKQKEKSDASELKINKSEEISIVENINTTLDNGRENKDLSVQLVSSISDETDTNPATMKSSNNDNYAEVVLPHPTTSTVSSLDCLSMIVESIDPNKLVSSSNNINGTSNNAILNRCC</sequence>
<dbReference type="EMBL" id="CAJNOI010004123">
    <property type="protein sequence ID" value="CAF1537878.1"/>
    <property type="molecule type" value="Genomic_DNA"/>
</dbReference>
<proteinExistence type="predicted"/>
<evidence type="ECO:0000313" key="2">
    <source>
        <dbReference type="EMBL" id="CAF1537878.1"/>
    </source>
</evidence>
<dbReference type="Proteomes" id="UP000663832">
    <property type="component" value="Unassembled WGS sequence"/>
</dbReference>
<accession>A0A815W1Z8</accession>
<evidence type="ECO:0000313" key="4">
    <source>
        <dbReference type="Proteomes" id="UP000663877"/>
    </source>
</evidence>